<organism evidence="10 11">
    <name type="scientific">Amblyomma americanum</name>
    <name type="common">Lone star tick</name>
    <dbReference type="NCBI Taxonomy" id="6943"/>
    <lineage>
        <taxon>Eukaryota</taxon>
        <taxon>Metazoa</taxon>
        <taxon>Ecdysozoa</taxon>
        <taxon>Arthropoda</taxon>
        <taxon>Chelicerata</taxon>
        <taxon>Arachnida</taxon>
        <taxon>Acari</taxon>
        <taxon>Parasitiformes</taxon>
        <taxon>Ixodida</taxon>
        <taxon>Ixodoidea</taxon>
        <taxon>Ixodidae</taxon>
        <taxon>Amblyomminae</taxon>
        <taxon>Amblyomma</taxon>
    </lineage>
</organism>
<evidence type="ECO:0000256" key="1">
    <source>
        <dbReference type="ARBA" id="ARBA00006432"/>
    </source>
</evidence>
<dbReference type="EMBL" id="JARKHS020022317">
    <property type="protein sequence ID" value="KAK8769655.1"/>
    <property type="molecule type" value="Genomic_DNA"/>
</dbReference>
<dbReference type="GO" id="GO:0003987">
    <property type="term" value="F:acetate-CoA ligase activity"/>
    <property type="evidence" value="ECO:0007669"/>
    <property type="project" value="UniProtKB-UniRule"/>
</dbReference>
<dbReference type="GO" id="GO:0005524">
    <property type="term" value="F:ATP binding"/>
    <property type="evidence" value="ECO:0007669"/>
    <property type="project" value="UniProtKB-UniRule"/>
</dbReference>
<reference evidence="10 11" key="1">
    <citation type="journal article" date="2023" name="Arcadia Sci">
        <title>De novo assembly of a long-read Amblyomma americanum tick genome.</title>
        <authorList>
            <person name="Chou S."/>
            <person name="Poskanzer K.E."/>
            <person name="Rollins M."/>
            <person name="Thuy-Boun P.S."/>
        </authorList>
    </citation>
    <scope>NUCLEOTIDE SEQUENCE [LARGE SCALE GENOMIC DNA]</scope>
    <source>
        <strain evidence="10">F_SG_1</strain>
        <tissue evidence="10">Salivary glands</tissue>
    </source>
</reference>
<dbReference type="NCBIfam" id="NF001208">
    <property type="entry name" value="PRK00174.1"/>
    <property type="match status" value="1"/>
</dbReference>
<dbReference type="InterPro" id="IPR011904">
    <property type="entry name" value="Ac_CoA_lig"/>
</dbReference>
<feature type="domain" description="AMP-binding enzyme C-terminal" evidence="8">
    <location>
        <begin position="568"/>
        <end position="646"/>
    </location>
</feature>
<dbReference type="Pfam" id="PF16177">
    <property type="entry name" value="ACAS_N"/>
    <property type="match status" value="1"/>
</dbReference>
<evidence type="ECO:0000259" key="8">
    <source>
        <dbReference type="Pfam" id="PF13193"/>
    </source>
</evidence>
<dbReference type="GO" id="GO:0019427">
    <property type="term" value="P:acetyl-CoA biosynthetic process from acetate"/>
    <property type="evidence" value="ECO:0007669"/>
    <property type="project" value="InterPro"/>
</dbReference>
<keyword evidence="2 5" id="KW-0436">Ligase</keyword>
<keyword evidence="11" id="KW-1185">Reference proteome</keyword>
<dbReference type="InterPro" id="IPR042099">
    <property type="entry name" value="ANL_N_sf"/>
</dbReference>
<evidence type="ECO:0000313" key="11">
    <source>
        <dbReference type="Proteomes" id="UP001321473"/>
    </source>
</evidence>
<evidence type="ECO:0000256" key="6">
    <source>
        <dbReference type="SAM" id="MobiDB-lite"/>
    </source>
</evidence>
<comment type="catalytic activity">
    <reaction evidence="5">
        <text>acetate + ATP + CoA = acetyl-CoA + AMP + diphosphate</text>
        <dbReference type="Rhea" id="RHEA:23176"/>
        <dbReference type="ChEBI" id="CHEBI:30089"/>
        <dbReference type="ChEBI" id="CHEBI:30616"/>
        <dbReference type="ChEBI" id="CHEBI:33019"/>
        <dbReference type="ChEBI" id="CHEBI:57287"/>
        <dbReference type="ChEBI" id="CHEBI:57288"/>
        <dbReference type="ChEBI" id="CHEBI:456215"/>
        <dbReference type="EC" id="6.2.1.1"/>
    </reaction>
</comment>
<evidence type="ECO:0000259" key="9">
    <source>
        <dbReference type="Pfam" id="PF16177"/>
    </source>
</evidence>
<dbReference type="NCBIfam" id="TIGR02188">
    <property type="entry name" value="Ac_CoA_lig_AcsA"/>
    <property type="match status" value="1"/>
</dbReference>
<proteinExistence type="inferred from homology"/>
<evidence type="ECO:0000259" key="7">
    <source>
        <dbReference type="Pfam" id="PF00501"/>
    </source>
</evidence>
<evidence type="ECO:0000256" key="4">
    <source>
        <dbReference type="ARBA" id="ARBA00022840"/>
    </source>
</evidence>
<feature type="domain" description="AMP-dependent synthetase/ligase" evidence="7">
    <location>
        <begin position="102"/>
        <end position="514"/>
    </location>
</feature>
<evidence type="ECO:0000256" key="2">
    <source>
        <dbReference type="ARBA" id="ARBA00022598"/>
    </source>
</evidence>
<dbReference type="Pfam" id="PF13193">
    <property type="entry name" value="AMP-binding_C"/>
    <property type="match status" value="1"/>
</dbReference>
<dbReference type="InterPro" id="IPR000873">
    <property type="entry name" value="AMP-dep_synth/lig_dom"/>
</dbReference>
<feature type="region of interest" description="Disordered" evidence="6">
    <location>
        <begin position="1"/>
        <end position="23"/>
    </location>
</feature>
<dbReference type="InterPro" id="IPR032387">
    <property type="entry name" value="ACAS_N"/>
</dbReference>
<dbReference type="SUPFAM" id="SSF56801">
    <property type="entry name" value="Acetyl-CoA synthetase-like"/>
    <property type="match status" value="1"/>
</dbReference>
<dbReference type="InterPro" id="IPR025110">
    <property type="entry name" value="AMP-bd_C"/>
</dbReference>
<comment type="similarity">
    <text evidence="1 5">Belongs to the ATP-dependent AMP-binding enzyme family.</text>
</comment>
<dbReference type="Pfam" id="PF00501">
    <property type="entry name" value="AMP-binding"/>
    <property type="match status" value="1"/>
</dbReference>
<dbReference type="PANTHER" id="PTHR24095:SF244">
    <property type="entry name" value="ACETYL-COENZYME A SYNTHETASE"/>
    <property type="match status" value="1"/>
</dbReference>
<dbReference type="AlphaFoldDB" id="A0AAQ4E4L9"/>
<dbReference type="Gene3D" id="3.30.300.30">
    <property type="match status" value="1"/>
</dbReference>
<dbReference type="EC" id="6.2.1.1" evidence="5"/>
<dbReference type="InterPro" id="IPR020845">
    <property type="entry name" value="AMP-binding_CS"/>
</dbReference>
<evidence type="ECO:0000313" key="10">
    <source>
        <dbReference type="EMBL" id="KAK8769655.1"/>
    </source>
</evidence>
<name>A0AAQ4E4L9_AMBAM</name>
<keyword evidence="3 5" id="KW-0547">Nucleotide-binding</keyword>
<keyword evidence="4 5" id="KW-0067">ATP-binding</keyword>
<dbReference type="GO" id="GO:0016208">
    <property type="term" value="F:AMP binding"/>
    <property type="evidence" value="ECO:0007669"/>
    <property type="project" value="InterPro"/>
</dbReference>
<dbReference type="FunFam" id="3.40.50.12780:FF:000001">
    <property type="entry name" value="Acetyl-coenzyme A synthetase"/>
    <property type="match status" value="1"/>
</dbReference>
<feature type="domain" description="Acetyl-coenzyme A synthetase N-terminal" evidence="9">
    <location>
        <begin position="35"/>
        <end position="96"/>
    </location>
</feature>
<evidence type="ECO:0000256" key="5">
    <source>
        <dbReference type="RuleBase" id="RU361147"/>
    </source>
</evidence>
<sequence length="688" mass="77423">MSIHGLQSEQEDEQPSLHHHHLQQHEYHVSSMAQYQRMYRESVEDPASFWGKLAQKLDWKVPPSADRFLAYNFDPRAGPVRLMWMQGAVTNACYNVLDRHVLAGHGDKVAYYWEGNNPMDKKTITYGELLDEVCRFANVLKAKGVCQGHLVTVYLPMVPELVVAMLACARLGAVHTVVFAGYSAESLAQRMYDTQSRILVTADGSWRGKKLILLKPIADEAISLCRQKNHAVESCIVLRHLLSSDLRSGGNLLNGCSKESLEIEEGTEDVYSWWHDEMSRQGSDCDVVWVEAEDPLFLLYTSGSTGRPKGVIHTTAGYLLYALSTIYYTFDFRPEDVFFCSADVGWVTGHTHVVYGVLANGATSVLFEGVPFYPDPGRFWEIIDLYQVNKFYTAPTAIRALMKYGDSYVKKHSRKSLKLLGIAGEPIGPDAWFWYHHVVGECRCIVLDTYWQTETGGQMITPLPGCTPLKPGAATLPFFGVAPAILDQDGKEIKGPGEGYLVIKKPWPGMMRTLYKDHDRFQKSYFTKFPGYYFTGDGARRDEDGYYWITGRVDDMLNVSGHLISTAQVEAALLAVHDLAEAAAVPRPHKVKGQCLYCYVVLKNGKFFSEDLKTRLKQSVRSKIGAFADPEYVHCVERLPKTRSGKVMRRILRKIACNELEFGDVSALSEQDVISELLQSKCFIQNGH</sequence>
<dbReference type="PROSITE" id="PS00455">
    <property type="entry name" value="AMP_BINDING"/>
    <property type="match status" value="1"/>
</dbReference>
<gene>
    <name evidence="10" type="ORF">V5799_013881</name>
</gene>
<evidence type="ECO:0000256" key="3">
    <source>
        <dbReference type="ARBA" id="ARBA00022741"/>
    </source>
</evidence>
<protein>
    <recommendedName>
        <fullName evidence="5">Acetyl-coenzyme A synthetase</fullName>
        <ecNumber evidence="5">6.2.1.1</ecNumber>
    </recommendedName>
</protein>
<dbReference type="PANTHER" id="PTHR24095">
    <property type="entry name" value="ACETYL-COENZYME A SYNTHETASE"/>
    <property type="match status" value="1"/>
</dbReference>
<dbReference type="CDD" id="cd05966">
    <property type="entry name" value="ACS"/>
    <property type="match status" value="1"/>
</dbReference>
<dbReference type="Gene3D" id="3.40.50.12780">
    <property type="entry name" value="N-terminal domain of ligase-like"/>
    <property type="match status" value="1"/>
</dbReference>
<dbReference type="InterPro" id="IPR045851">
    <property type="entry name" value="AMP-bd_C_sf"/>
</dbReference>
<accession>A0AAQ4E4L9</accession>
<dbReference type="Proteomes" id="UP001321473">
    <property type="component" value="Unassembled WGS sequence"/>
</dbReference>
<comment type="caution">
    <text evidence="10">The sequence shown here is derived from an EMBL/GenBank/DDBJ whole genome shotgun (WGS) entry which is preliminary data.</text>
</comment>